<comment type="function">
    <text evidence="2 7">Catalyzes the epimerization of the C3' and C5'positions of dTDP-6-deoxy-D-xylo-4-hexulose, forming dTDP-6-deoxy-L-lyxo-4-hexulose.</text>
</comment>
<accession>A0A2W7IZS3</accession>
<comment type="catalytic activity">
    <reaction evidence="1 7">
        <text>dTDP-4-dehydro-6-deoxy-alpha-D-glucose = dTDP-4-dehydro-beta-L-rhamnose</text>
        <dbReference type="Rhea" id="RHEA:16969"/>
        <dbReference type="ChEBI" id="CHEBI:57649"/>
        <dbReference type="ChEBI" id="CHEBI:62830"/>
        <dbReference type="EC" id="5.1.3.13"/>
    </reaction>
</comment>
<dbReference type="UniPathway" id="UPA00124"/>
<evidence type="ECO:0000256" key="3">
    <source>
        <dbReference type="ARBA" id="ARBA00012098"/>
    </source>
</evidence>
<dbReference type="Proteomes" id="UP000249542">
    <property type="component" value="Unassembled WGS sequence"/>
</dbReference>
<evidence type="ECO:0000256" key="1">
    <source>
        <dbReference type="ARBA" id="ARBA00001298"/>
    </source>
</evidence>
<dbReference type="InterPro" id="IPR000888">
    <property type="entry name" value="RmlC-like"/>
</dbReference>
<reference evidence="8 9" key="1">
    <citation type="submission" date="2018-06" db="EMBL/GenBank/DDBJ databases">
        <title>Genomic Encyclopedia of Archaeal and Bacterial Type Strains, Phase II (KMG-II): from individual species to whole genera.</title>
        <authorList>
            <person name="Goeker M."/>
        </authorList>
    </citation>
    <scope>NUCLEOTIDE SEQUENCE [LARGE SCALE GENOMIC DNA]</scope>
    <source>
        <strain evidence="8 9">DSM 15361</strain>
    </source>
</reference>
<dbReference type="PANTHER" id="PTHR21047:SF2">
    <property type="entry name" value="THYMIDINE DIPHOSPHO-4-KETO-RHAMNOSE 3,5-EPIMERASE"/>
    <property type="match status" value="1"/>
</dbReference>
<gene>
    <name evidence="8" type="ORF">LX95_00537</name>
</gene>
<evidence type="ECO:0000256" key="6">
    <source>
        <dbReference type="PIRSR" id="PIRSR600888-3"/>
    </source>
</evidence>
<dbReference type="EC" id="5.1.3.13" evidence="3 7"/>
<protein>
    <recommendedName>
        <fullName evidence="4 7">dTDP-4-dehydrorhamnose 3,5-epimerase</fullName>
        <ecNumber evidence="3 7">5.1.3.13</ecNumber>
    </recommendedName>
    <alternativeName>
        <fullName evidence="7">Thymidine diphospho-4-keto-rhamnose 3,5-epimerase</fullName>
    </alternativeName>
</protein>
<sequence>MTVEKTPLEGCLLIKPQVFKDDRGSFFESYNHKLFQEKTGLNVNFIQDNQSISQRGALRGIHLQMGDNAQAKLVRVVQGEVLDVAVDLRKGSPTFGKTYSIILNEENNFQLFIPKDFGHGFITLSKTAIFAYKCDNYYHKTSEAGVIYNDPTLNIDWQLPKKEFILSPKDQEHPTLEEFKS</sequence>
<dbReference type="SUPFAM" id="SSF51182">
    <property type="entry name" value="RmlC-like cupins"/>
    <property type="match status" value="1"/>
</dbReference>
<dbReference type="Pfam" id="PF00908">
    <property type="entry name" value="dTDP_sugar_isom"/>
    <property type="match status" value="1"/>
</dbReference>
<organism evidence="8 9">
    <name type="scientific">Mesonia algae</name>
    <dbReference type="NCBI Taxonomy" id="213248"/>
    <lineage>
        <taxon>Bacteria</taxon>
        <taxon>Pseudomonadati</taxon>
        <taxon>Bacteroidota</taxon>
        <taxon>Flavobacteriia</taxon>
        <taxon>Flavobacteriales</taxon>
        <taxon>Flavobacteriaceae</taxon>
        <taxon>Mesonia</taxon>
    </lineage>
</organism>
<evidence type="ECO:0000256" key="7">
    <source>
        <dbReference type="RuleBase" id="RU364069"/>
    </source>
</evidence>
<keyword evidence="9" id="KW-1185">Reference proteome</keyword>
<comment type="caution">
    <text evidence="8">The sequence shown here is derived from an EMBL/GenBank/DDBJ whole genome shotgun (WGS) entry which is preliminary data.</text>
</comment>
<name>A0A2W7IZS3_9FLAO</name>
<comment type="pathway">
    <text evidence="7">Carbohydrate biosynthesis; dTDP-L-rhamnose biosynthesis.</text>
</comment>
<dbReference type="AlphaFoldDB" id="A0A2W7IZS3"/>
<dbReference type="EMBL" id="QKYV01000001">
    <property type="protein sequence ID" value="PZW44203.1"/>
    <property type="molecule type" value="Genomic_DNA"/>
</dbReference>
<comment type="similarity">
    <text evidence="7">Belongs to the dTDP-4-dehydrorhamnose 3,5-epimerase family.</text>
</comment>
<keyword evidence="7" id="KW-0413">Isomerase</keyword>
<dbReference type="GO" id="GO:0005829">
    <property type="term" value="C:cytosol"/>
    <property type="evidence" value="ECO:0007669"/>
    <property type="project" value="TreeGrafter"/>
</dbReference>
<dbReference type="CDD" id="cd00438">
    <property type="entry name" value="cupin_RmlC"/>
    <property type="match status" value="1"/>
</dbReference>
<evidence type="ECO:0000256" key="2">
    <source>
        <dbReference type="ARBA" id="ARBA00001997"/>
    </source>
</evidence>
<dbReference type="GO" id="GO:0000271">
    <property type="term" value="P:polysaccharide biosynthetic process"/>
    <property type="evidence" value="ECO:0007669"/>
    <property type="project" value="TreeGrafter"/>
</dbReference>
<dbReference type="GO" id="GO:0019305">
    <property type="term" value="P:dTDP-rhamnose biosynthetic process"/>
    <property type="evidence" value="ECO:0007669"/>
    <property type="project" value="UniProtKB-UniRule"/>
</dbReference>
<dbReference type="PANTHER" id="PTHR21047">
    <property type="entry name" value="DTDP-6-DEOXY-D-GLUCOSE-3,5 EPIMERASE"/>
    <property type="match status" value="1"/>
</dbReference>
<proteinExistence type="inferred from homology"/>
<dbReference type="InterPro" id="IPR011051">
    <property type="entry name" value="RmlC_Cupin_sf"/>
</dbReference>
<feature type="site" description="Participates in a stacking interaction with the thymidine ring of dTDP-4-oxo-6-deoxyglucose" evidence="6">
    <location>
        <position position="138"/>
    </location>
</feature>
<feature type="active site" description="Proton acceptor" evidence="5">
    <location>
        <position position="62"/>
    </location>
</feature>
<dbReference type="RefSeq" id="WP_111539865.1">
    <property type="nucleotide sequence ID" value="NZ_QKYV01000001.1"/>
</dbReference>
<feature type="active site" description="Proton donor" evidence="5">
    <location>
        <position position="132"/>
    </location>
</feature>
<dbReference type="NCBIfam" id="TIGR01221">
    <property type="entry name" value="rmlC"/>
    <property type="match status" value="1"/>
</dbReference>
<comment type="subunit">
    <text evidence="7">Homodimer.</text>
</comment>
<evidence type="ECO:0000256" key="4">
    <source>
        <dbReference type="ARBA" id="ARBA00019595"/>
    </source>
</evidence>
<dbReference type="InterPro" id="IPR014710">
    <property type="entry name" value="RmlC-like_jellyroll"/>
</dbReference>
<dbReference type="GO" id="GO:0008830">
    <property type="term" value="F:dTDP-4-dehydrorhamnose 3,5-epimerase activity"/>
    <property type="evidence" value="ECO:0007669"/>
    <property type="project" value="UniProtKB-UniRule"/>
</dbReference>
<evidence type="ECO:0000313" key="8">
    <source>
        <dbReference type="EMBL" id="PZW44203.1"/>
    </source>
</evidence>
<evidence type="ECO:0000313" key="9">
    <source>
        <dbReference type="Proteomes" id="UP000249542"/>
    </source>
</evidence>
<dbReference type="Gene3D" id="2.60.120.10">
    <property type="entry name" value="Jelly Rolls"/>
    <property type="match status" value="1"/>
</dbReference>
<evidence type="ECO:0000256" key="5">
    <source>
        <dbReference type="PIRSR" id="PIRSR600888-1"/>
    </source>
</evidence>